<dbReference type="Gene3D" id="1.10.10.10">
    <property type="entry name" value="Winged helix-like DNA-binding domain superfamily/Winged helix DNA-binding domain"/>
    <property type="match status" value="1"/>
</dbReference>
<accession>A0A811TGG4</accession>
<reference evidence="1" key="1">
    <citation type="submission" date="2020-10" db="EMBL/GenBank/DDBJ databases">
        <authorList>
            <person name="Hahn C.J."/>
            <person name="Laso-Perez R."/>
            <person name="Vulcano F."/>
            <person name="Vaziourakis K.-M."/>
            <person name="Stokke R."/>
            <person name="Steen I.H."/>
            <person name="Teske A."/>
            <person name="Boetius A."/>
            <person name="Liebeke M."/>
            <person name="Amann R."/>
            <person name="Knittel K."/>
        </authorList>
    </citation>
    <scope>NUCLEOTIDE SEQUENCE</scope>
    <source>
        <strain evidence="1">Gfbio:e3339647-f889-4370-9287-4fb5cb688e4c:AG392J18_GoMArc1</strain>
    </source>
</reference>
<dbReference type="EMBL" id="CAJHIR010000086">
    <property type="protein sequence ID" value="CAD6494833.1"/>
    <property type="molecule type" value="Genomic_DNA"/>
</dbReference>
<protein>
    <recommendedName>
        <fullName evidence="3">HTH arsR-type domain-containing protein</fullName>
    </recommendedName>
</protein>
<evidence type="ECO:0008006" key="3">
    <source>
        <dbReference type="Google" id="ProtNLM"/>
    </source>
</evidence>
<dbReference type="AlphaFoldDB" id="A0A811TGG4"/>
<gene>
    <name evidence="1" type="ORF">LAKADJCE_00960</name>
</gene>
<proteinExistence type="predicted"/>
<name>A0A811TGG4_9EURY</name>
<dbReference type="InterPro" id="IPR036388">
    <property type="entry name" value="WH-like_DNA-bd_sf"/>
</dbReference>
<evidence type="ECO:0000313" key="1">
    <source>
        <dbReference type="EMBL" id="CAD6494833.1"/>
    </source>
</evidence>
<dbReference type="Proteomes" id="UP000612009">
    <property type="component" value="Unassembled WGS sequence"/>
</dbReference>
<organism evidence="1 2">
    <name type="scientific">Candidatus Argoarchaeum ethanivorans</name>
    <dbReference type="NCBI Taxonomy" id="2608793"/>
    <lineage>
        <taxon>Archaea</taxon>
        <taxon>Methanobacteriati</taxon>
        <taxon>Methanobacteriota</taxon>
        <taxon>Stenosarchaea group</taxon>
        <taxon>Methanomicrobia</taxon>
        <taxon>Methanosarcinales</taxon>
        <taxon>Methanosarcinales incertae sedis</taxon>
        <taxon>GOM Arc I cluster</taxon>
        <taxon>Candidatus Argoarchaeum</taxon>
    </lineage>
</organism>
<comment type="caution">
    <text evidence="1">The sequence shown here is derived from an EMBL/GenBank/DDBJ whole genome shotgun (WGS) entry which is preliminary data.</text>
</comment>
<evidence type="ECO:0000313" key="2">
    <source>
        <dbReference type="Proteomes" id="UP000612009"/>
    </source>
</evidence>
<sequence length="101" mass="11834">MEVQPEDVRINPETRVSNLVNLSNLLFELSNPLRLGMLFLIAEEKQKHGIISKKLKISLQETTTHLTRLQYAELQGIQQSLQHARPVLLPKSRDRFQWVRY</sequence>